<evidence type="ECO:0000313" key="8">
    <source>
        <dbReference type="Proteomes" id="UP000289792"/>
    </source>
</evidence>
<dbReference type="Pfam" id="PF04932">
    <property type="entry name" value="Wzy_C"/>
    <property type="match status" value="1"/>
</dbReference>
<feature type="transmembrane region" description="Helical" evidence="5">
    <location>
        <begin position="180"/>
        <end position="196"/>
    </location>
</feature>
<evidence type="ECO:0000256" key="3">
    <source>
        <dbReference type="ARBA" id="ARBA00022989"/>
    </source>
</evidence>
<dbReference type="RefSeq" id="WP_129015586.1">
    <property type="nucleotide sequence ID" value="NZ_SDDZ01000001.1"/>
</dbReference>
<dbReference type="OrthoDB" id="1411897at2"/>
<name>A0A4Q0XMF3_9FLAO</name>
<keyword evidence="3 5" id="KW-1133">Transmembrane helix</keyword>
<comment type="subcellular location">
    <subcellularLocation>
        <location evidence="1">Membrane</location>
        <topology evidence="1">Multi-pass membrane protein</topology>
    </subcellularLocation>
</comment>
<organism evidence="7 8">
    <name type="scientific">Gelidibacter gilvus</name>
    <dbReference type="NCBI Taxonomy" id="59602"/>
    <lineage>
        <taxon>Bacteria</taxon>
        <taxon>Pseudomonadati</taxon>
        <taxon>Bacteroidota</taxon>
        <taxon>Flavobacteriia</taxon>
        <taxon>Flavobacteriales</taxon>
        <taxon>Flavobacteriaceae</taxon>
        <taxon>Gelidibacter</taxon>
    </lineage>
</organism>
<keyword evidence="4 5" id="KW-0472">Membrane</keyword>
<comment type="caution">
    <text evidence="7">The sequence shown here is derived from an EMBL/GenBank/DDBJ whole genome shotgun (WGS) entry which is preliminary data.</text>
</comment>
<proteinExistence type="predicted"/>
<dbReference type="GO" id="GO:0016020">
    <property type="term" value="C:membrane"/>
    <property type="evidence" value="ECO:0007669"/>
    <property type="project" value="UniProtKB-SubCell"/>
</dbReference>
<keyword evidence="2 5" id="KW-0812">Transmembrane</keyword>
<protein>
    <recommendedName>
        <fullName evidence="6">O-antigen ligase-related domain-containing protein</fullName>
    </recommendedName>
</protein>
<feature type="transmembrane region" description="Helical" evidence="5">
    <location>
        <begin position="347"/>
        <end position="366"/>
    </location>
</feature>
<feature type="transmembrane region" description="Helical" evidence="5">
    <location>
        <begin position="155"/>
        <end position="173"/>
    </location>
</feature>
<keyword evidence="8" id="KW-1185">Reference proteome</keyword>
<sequence>MKLRIIIGISFLLALDLVFLIAFGKSYTTLTLFPPFFYAHDVMLLMMMLFCIPYFKFAQRIRSIELLFLIAVFYLIYSFFNRGIENVEIILRQFMIFGYGICLYVIMNSVFTNKTISKNFAQYVMYFGLACVTVQILYIPYIFLYVGKNPFFERWYFSPIIMMGIFILASYILINVKGKLLKNILFAVVFIVSLSTGHDSTYLSLAVIYIAYLFVMSSRNYRIIVSMSLLIGMVLVFYFIPSFTDVNVKWRLLFWKDSLLRIANNYFIFGDGFGIQYGTEETIKNLNSLYPDLPKSPRISGDEKYLTAPHNSFLSMAIHIGILSIVFLFYPIKAFFTYKSFRMDNEILFLSLSLVGMVVFSAFNVILELPHSSSIFWIVLFGLIFKLSEKIGIPSNE</sequence>
<accession>A0A4Q0XMF3</accession>
<feature type="domain" description="O-antigen ligase-related" evidence="6">
    <location>
        <begin position="185"/>
        <end position="328"/>
    </location>
</feature>
<feature type="transmembrane region" description="Helical" evidence="5">
    <location>
        <begin position="123"/>
        <end position="143"/>
    </location>
</feature>
<dbReference type="InterPro" id="IPR007016">
    <property type="entry name" value="O-antigen_ligase-rel_domated"/>
</dbReference>
<feature type="transmembrane region" description="Helical" evidence="5">
    <location>
        <begin position="67"/>
        <end position="84"/>
    </location>
</feature>
<evidence type="ECO:0000256" key="4">
    <source>
        <dbReference type="ARBA" id="ARBA00023136"/>
    </source>
</evidence>
<evidence type="ECO:0000256" key="5">
    <source>
        <dbReference type="SAM" id="Phobius"/>
    </source>
</evidence>
<feature type="transmembrane region" description="Helical" evidence="5">
    <location>
        <begin position="202"/>
        <end position="218"/>
    </location>
</feature>
<gene>
    <name evidence="7" type="ORF">ESZ48_01765</name>
</gene>
<dbReference type="AlphaFoldDB" id="A0A4Q0XMF3"/>
<feature type="transmembrane region" description="Helical" evidence="5">
    <location>
        <begin position="313"/>
        <end position="335"/>
    </location>
</feature>
<feature type="transmembrane region" description="Helical" evidence="5">
    <location>
        <begin position="90"/>
        <end position="111"/>
    </location>
</feature>
<evidence type="ECO:0000256" key="1">
    <source>
        <dbReference type="ARBA" id="ARBA00004141"/>
    </source>
</evidence>
<dbReference type="EMBL" id="SDDZ01000001">
    <property type="protein sequence ID" value="RXJ52451.1"/>
    <property type="molecule type" value="Genomic_DNA"/>
</dbReference>
<evidence type="ECO:0000313" key="7">
    <source>
        <dbReference type="EMBL" id="RXJ52451.1"/>
    </source>
</evidence>
<dbReference type="Proteomes" id="UP000289792">
    <property type="component" value="Unassembled WGS sequence"/>
</dbReference>
<feature type="transmembrane region" description="Helical" evidence="5">
    <location>
        <begin position="36"/>
        <end position="55"/>
    </location>
</feature>
<reference evidence="7 8" key="1">
    <citation type="submission" date="2019-01" db="EMBL/GenBank/DDBJ databases">
        <title>Genome sequence of the Antarctic species Gelidibacter gilvus ACAM 158(T).</title>
        <authorList>
            <person name="Bowman J.P."/>
        </authorList>
    </citation>
    <scope>NUCLEOTIDE SEQUENCE [LARGE SCALE GENOMIC DNA]</scope>
    <source>
        <strain evidence="7 8">IC158</strain>
    </source>
</reference>
<feature type="transmembrane region" description="Helical" evidence="5">
    <location>
        <begin position="223"/>
        <end position="240"/>
    </location>
</feature>
<feature type="transmembrane region" description="Helical" evidence="5">
    <location>
        <begin position="5"/>
        <end position="24"/>
    </location>
</feature>
<evidence type="ECO:0000256" key="2">
    <source>
        <dbReference type="ARBA" id="ARBA00022692"/>
    </source>
</evidence>
<evidence type="ECO:0000259" key="6">
    <source>
        <dbReference type="Pfam" id="PF04932"/>
    </source>
</evidence>